<proteinExistence type="predicted"/>
<feature type="domain" description="2,4-diaminopentanoate dehydrogenase C-terminal" evidence="1">
    <location>
        <begin position="225"/>
        <end position="359"/>
    </location>
</feature>
<name>A0A7I7UIW4_MYCPV</name>
<evidence type="ECO:0000313" key="2">
    <source>
        <dbReference type="EMBL" id="BBY80823.1"/>
    </source>
</evidence>
<reference evidence="2 3" key="1">
    <citation type="journal article" date="2019" name="Emerg. Microbes Infect.">
        <title>Comprehensive subspecies identification of 175 nontuberculous mycobacteria species based on 7547 genomic profiles.</title>
        <authorList>
            <person name="Matsumoto Y."/>
            <person name="Kinjo T."/>
            <person name="Motooka D."/>
            <person name="Nabeya D."/>
            <person name="Jung N."/>
            <person name="Uechi K."/>
            <person name="Horii T."/>
            <person name="Iida T."/>
            <person name="Fujita J."/>
            <person name="Nakamura S."/>
        </authorList>
    </citation>
    <scope>NUCLEOTIDE SEQUENCE [LARGE SCALE GENOMIC DNA]</scope>
    <source>
        <strain evidence="2 3">JCM 6370</strain>
    </source>
</reference>
<dbReference type="AlphaFoldDB" id="A0A7I7UIW4"/>
<gene>
    <name evidence="2" type="ORF">MPUL_19810</name>
</gene>
<dbReference type="SUPFAM" id="SSF51735">
    <property type="entry name" value="NAD(P)-binding Rossmann-fold domains"/>
    <property type="match status" value="1"/>
</dbReference>
<accession>A0A7I7UIW4</accession>
<dbReference type="Gene3D" id="3.40.50.720">
    <property type="entry name" value="NAD(P)-binding Rossmann-like Domain"/>
    <property type="match status" value="1"/>
</dbReference>
<keyword evidence="3" id="KW-1185">Reference proteome</keyword>
<evidence type="ECO:0000313" key="3">
    <source>
        <dbReference type="Proteomes" id="UP000467252"/>
    </source>
</evidence>
<organism evidence="2 3">
    <name type="scientific">Mycolicibacterium pulveris</name>
    <name type="common">Mycobacterium pulveris</name>
    <dbReference type="NCBI Taxonomy" id="36813"/>
    <lineage>
        <taxon>Bacteria</taxon>
        <taxon>Bacillati</taxon>
        <taxon>Actinomycetota</taxon>
        <taxon>Actinomycetes</taxon>
        <taxon>Mycobacteriales</taxon>
        <taxon>Mycobacteriaceae</taxon>
        <taxon>Mycolicibacterium</taxon>
    </lineage>
</organism>
<dbReference type="InterPro" id="IPR036291">
    <property type="entry name" value="NAD(P)-bd_dom_sf"/>
</dbReference>
<dbReference type="Pfam" id="PF19328">
    <property type="entry name" value="DAP_DH_C"/>
    <property type="match status" value="1"/>
</dbReference>
<evidence type="ECO:0000259" key="1">
    <source>
        <dbReference type="Pfam" id="PF19328"/>
    </source>
</evidence>
<dbReference type="EMBL" id="AP022599">
    <property type="protein sequence ID" value="BBY80823.1"/>
    <property type="molecule type" value="Genomic_DNA"/>
</dbReference>
<dbReference type="InterPro" id="IPR045760">
    <property type="entry name" value="DAP_DH_C"/>
</dbReference>
<sequence>MATCEESEQMVTDGLGRRYRVVHAGTGFTGREALRAVINDPALDLVGVKVSTPEKAGLDAGELCGAPSVGVSATDDLATVLALKPDCVTYCATAVRREEEAIADIAAYLDAGINVVTFSLIPMVYPAAAPAEWRDTLESAAARGNSTFYATSSEPGFISLNIPTALLAGAGRVDSYRMDEYALDLDKSYPIWDVLHESMGFGKPDGHVPVRIASGKVDKDWGTVVSYIADILGFELEGIELDWETLLAPTDLPTALGVIPEGTICAHRWQLSGIVGGRPAVAVQYFATVSSTPWPDRWPKPAREGQGGMVFRVKGNPNMDLELHLEQSETDRVNPGVAATALAAVNAIPSVVDAPPGVIARPLSGPSVVTRQSAGSSPV</sequence>
<protein>
    <recommendedName>
        <fullName evidence="1">2,4-diaminopentanoate dehydrogenase C-terminal domain-containing protein</fullName>
    </recommendedName>
</protein>
<dbReference type="Proteomes" id="UP000467252">
    <property type="component" value="Chromosome"/>
</dbReference>
<dbReference type="CDD" id="cd24146">
    <property type="entry name" value="nat-AmDH_N_like"/>
    <property type="match status" value="1"/>
</dbReference>